<evidence type="ECO:0000313" key="1">
    <source>
        <dbReference type="EMBL" id="BCA93916.1"/>
    </source>
</evidence>
<keyword evidence="2" id="KW-1185">Reference proteome</keyword>
<sequence length="72" mass="8539">MRKWTLEERLAQAQLIRLQKPWTYSTGPKTQEGKAMSCRNSYKHGARRSDVRTLSKKISQFKRELVNILEFL</sequence>
<dbReference type="EMBL" id="AP022839">
    <property type="protein sequence ID" value="BCA93916.1"/>
    <property type="molecule type" value="Genomic_DNA"/>
</dbReference>
<name>A0A6F8T1P5_9GAMM</name>
<evidence type="ECO:0000313" key="2">
    <source>
        <dbReference type="Proteomes" id="UP000502894"/>
    </source>
</evidence>
<protein>
    <submittedName>
        <fullName evidence="1">Uncharacterized protein</fullName>
    </submittedName>
</protein>
<dbReference type="KEGG" id="lant:TUM19329_02770"/>
<gene>
    <name evidence="1" type="ORF">TUM19329_02770</name>
</gene>
<organism evidence="1 2">
    <name type="scientific">Legionella antarctica</name>
    <dbReference type="NCBI Taxonomy" id="2708020"/>
    <lineage>
        <taxon>Bacteria</taxon>
        <taxon>Pseudomonadati</taxon>
        <taxon>Pseudomonadota</taxon>
        <taxon>Gammaproteobacteria</taxon>
        <taxon>Legionellales</taxon>
        <taxon>Legionellaceae</taxon>
        <taxon>Legionella</taxon>
    </lineage>
</organism>
<dbReference type="Proteomes" id="UP000502894">
    <property type="component" value="Chromosome"/>
</dbReference>
<accession>A0A6F8T1P5</accession>
<proteinExistence type="predicted"/>
<reference evidence="1" key="1">
    <citation type="journal article" date="2020" name="Microbiol. Resour. Announc.">
        <title>Complete Genome Sequence of Novel Psychrotolerant Legionella Strain TUM19329, Isolated from Antarctic Lake Sediment.</title>
        <authorList>
            <person name="Shimada S."/>
            <person name="Nakai R."/>
            <person name="Aoki K."/>
            <person name="Shimoeda N."/>
            <person name="Ohno G."/>
            <person name="Miyazaki Y."/>
            <person name="Kudoh S."/>
            <person name="Imura S."/>
            <person name="Watanabe K."/>
            <person name="Ishii Y."/>
            <person name="Tateda K."/>
        </authorList>
    </citation>
    <scope>NUCLEOTIDE SEQUENCE [LARGE SCALE GENOMIC DNA]</scope>
    <source>
        <strain evidence="1">TUM19329</strain>
    </source>
</reference>
<dbReference type="AlphaFoldDB" id="A0A6F8T1P5"/>